<evidence type="ECO:0000313" key="9">
    <source>
        <dbReference type="EMBL" id="AKF04062.1"/>
    </source>
</evidence>
<dbReference type="SUPFAM" id="SSF47384">
    <property type="entry name" value="Homodimeric domain of signal transducing histidine kinase"/>
    <property type="match status" value="1"/>
</dbReference>
<dbReference type="PANTHER" id="PTHR43547:SF2">
    <property type="entry name" value="HYBRID SIGNAL TRANSDUCTION HISTIDINE KINASE C"/>
    <property type="match status" value="1"/>
</dbReference>
<dbReference type="SMART" id="SM00387">
    <property type="entry name" value="HATPase_c"/>
    <property type="match status" value="1"/>
</dbReference>
<dbReference type="InterPro" id="IPR036890">
    <property type="entry name" value="HATPase_C_sf"/>
</dbReference>
<dbReference type="GO" id="GO:0000155">
    <property type="term" value="F:phosphorelay sensor kinase activity"/>
    <property type="evidence" value="ECO:0007669"/>
    <property type="project" value="InterPro"/>
</dbReference>
<dbReference type="SUPFAM" id="SSF55781">
    <property type="entry name" value="GAF domain-like"/>
    <property type="match status" value="2"/>
</dbReference>
<dbReference type="InterPro" id="IPR003018">
    <property type="entry name" value="GAF"/>
</dbReference>
<evidence type="ECO:0000256" key="4">
    <source>
        <dbReference type="ARBA" id="ARBA00022679"/>
    </source>
</evidence>
<dbReference type="Gene3D" id="1.10.287.130">
    <property type="match status" value="1"/>
</dbReference>
<dbReference type="InterPro" id="IPR001789">
    <property type="entry name" value="Sig_transdc_resp-reg_receiver"/>
</dbReference>
<dbReference type="InterPro" id="IPR003594">
    <property type="entry name" value="HATPase_dom"/>
</dbReference>
<dbReference type="PROSITE" id="PS50110">
    <property type="entry name" value="RESPONSE_REGULATORY"/>
    <property type="match status" value="1"/>
</dbReference>
<accession>A0A0F6W041</accession>
<dbReference type="Gene3D" id="3.30.450.40">
    <property type="match status" value="2"/>
</dbReference>
<dbReference type="InterPro" id="IPR036097">
    <property type="entry name" value="HisK_dim/P_sf"/>
</dbReference>
<dbReference type="PANTHER" id="PTHR43547">
    <property type="entry name" value="TWO-COMPONENT HISTIDINE KINASE"/>
    <property type="match status" value="1"/>
</dbReference>
<dbReference type="PROSITE" id="PS50109">
    <property type="entry name" value="HIS_KIN"/>
    <property type="match status" value="1"/>
</dbReference>
<dbReference type="InterPro" id="IPR011006">
    <property type="entry name" value="CheY-like_superfamily"/>
</dbReference>
<dbReference type="CDD" id="cd17580">
    <property type="entry name" value="REC_2_DhkD-like"/>
    <property type="match status" value="1"/>
</dbReference>
<feature type="domain" description="Response regulatory" evidence="8">
    <location>
        <begin position="608"/>
        <end position="727"/>
    </location>
</feature>
<dbReference type="Pfam" id="PF02518">
    <property type="entry name" value="HATPase_c"/>
    <property type="match status" value="1"/>
</dbReference>
<dbReference type="InterPro" id="IPR005467">
    <property type="entry name" value="His_kinase_dom"/>
</dbReference>
<dbReference type="SMART" id="SM00448">
    <property type="entry name" value="REC"/>
    <property type="match status" value="1"/>
</dbReference>
<dbReference type="KEGG" id="samy:DB32_001211"/>
<dbReference type="CDD" id="cd00082">
    <property type="entry name" value="HisKA"/>
    <property type="match status" value="1"/>
</dbReference>
<reference evidence="9 10" key="1">
    <citation type="submission" date="2015-03" db="EMBL/GenBank/DDBJ databases">
        <title>Genome assembly of Sandaracinus amylolyticus DSM 53668.</title>
        <authorList>
            <person name="Sharma G."/>
            <person name="Subramanian S."/>
        </authorList>
    </citation>
    <scope>NUCLEOTIDE SEQUENCE [LARGE SCALE GENOMIC DNA]</scope>
    <source>
        <strain evidence="9 10">DSM 53668</strain>
    </source>
</reference>
<evidence type="ECO:0000256" key="5">
    <source>
        <dbReference type="ARBA" id="ARBA00022777"/>
    </source>
</evidence>
<dbReference type="RefSeq" id="WP_053231447.1">
    <property type="nucleotide sequence ID" value="NZ_CP011125.1"/>
</dbReference>
<dbReference type="Gene3D" id="3.40.50.2300">
    <property type="match status" value="1"/>
</dbReference>
<dbReference type="CDD" id="cd16922">
    <property type="entry name" value="HATPase_EvgS-ArcB-TorS-like"/>
    <property type="match status" value="1"/>
</dbReference>
<comment type="catalytic activity">
    <reaction evidence="1">
        <text>ATP + protein L-histidine = ADP + protein N-phospho-L-histidine.</text>
        <dbReference type="EC" id="2.7.13.3"/>
    </reaction>
</comment>
<dbReference type="SMART" id="SM00388">
    <property type="entry name" value="HisKA"/>
    <property type="match status" value="1"/>
</dbReference>
<dbReference type="AlphaFoldDB" id="A0A0F6W041"/>
<evidence type="ECO:0000259" key="7">
    <source>
        <dbReference type="PROSITE" id="PS50109"/>
    </source>
</evidence>
<dbReference type="Gene3D" id="3.30.565.10">
    <property type="entry name" value="Histidine kinase-like ATPase, C-terminal domain"/>
    <property type="match status" value="1"/>
</dbReference>
<dbReference type="SUPFAM" id="SSF55874">
    <property type="entry name" value="ATPase domain of HSP90 chaperone/DNA topoisomerase II/histidine kinase"/>
    <property type="match status" value="1"/>
</dbReference>
<dbReference type="FunFam" id="3.30.565.10:FF:000006">
    <property type="entry name" value="Sensor histidine kinase WalK"/>
    <property type="match status" value="1"/>
</dbReference>
<organism evidence="9 10">
    <name type="scientific">Sandaracinus amylolyticus</name>
    <dbReference type="NCBI Taxonomy" id="927083"/>
    <lineage>
        <taxon>Bacteria</taxon>
        <taxon>Pseudomonadati</taxon>
        <taxon>Myxococcota</taxon>
        <taxon>Polyangia</taxon>
        <taxon>Polyangiales</taxon>
        <taxon>Sandaracinaceae</taxon>
        <taxon>Sandaracinus</taxon>
    </lineage>
</organism>
<evidence type="ECO:0000313" key="10">
    <source>
        <dbReference type="Proteomes" id="UP000034883"/>
    </source>
</evidence>
<dbReference type="Proteomes" id="UP000034883">
    <property type="component" value="Chromosome"/>
</dbReference>
<evidence type="ECO:0000256" key="6">
    <source>
        <dbReference type="PROSITE-ProRule" id="PRU00169"/>
    </source>
</evidence>
<keyword evidence="4" id="KW-0808">Transferase</keyword>
<name>A0A0F6W041_9BACT</name>
<evidence type="ECO:0000259" key="8">
    <source>
        <dbReference type="PROSITE" id="PS50110"/>
    </source>
</evidence>
<dbReference type="Pfam" id="PF13185">
    <property type="entry name" value="GAF_2"/>
    <property type="match status" value="2"/>
</dbReference>
<evidence type="ECO:0000256" key="3">
    <source>
        <dbReference type="ARBA" id="ARBA00022553"/>
    </source>
</evidence>
<dbReference type="InterPro" id="IPR003661">
    <property type="entry name" value="HisK_dim/P_dom"/>
</dbReference>
<dbReference type="SUPFAM" id="SSF52172">
    <property type="entry name" value="CheY-like"/>
    <property type="match status" value="1"/>
</dbReference>
<dbReference type="Pfam" id="PF00072">
    <property type="entry name" value="Response_reg"/>
    <property type="match status" value="1"/>
</dbReference>
<dbReference type="EC" id="2.7.13.3" evidence="2"/>
<sequence>MTALRDRLLDVTAALAGAASIDDITRLVLLHARYAVAADAAVMWLVEGAQLRVVAQDAAREDVVAPFATMRIDAELPLADAMRRREPVLIVSRAELAARYPDAERLLSTRRDVGPFAAACVPLVTDGDALGAFVLSFRREHVIDEDERAFLILLSRHCALALCRATSFEAEKRARQSALQTYELAAELAAALAREDVARTIVRHATASLGATRSAVWIAEPLDGEILRCIDVHYPGVAFDEYQRVRLDRDLPVCEVARSGWPVVIAQREEYVARYPALAASVGRDTEALVAMPLRAGERVIGAYIATFTEPGRLTHDALASFGALAHHSSLAMERVILLDEQRIERARAEHANRLKDEFLATISHELRTPLNAIKGWVRLLRAGTLPEEKHAHALDVIERNTDAQTRLISDLLDVGRILSGKLRMSTAPVDLARIAALALDSVRPLAEQRSVDVVTALDDAGAVRGDAERLQQVVTNLLTNAIKFSPAGGRVWLAVQRESEGMLSLSVSDRGEGISAEFLPYVFERFRQADGSFARRHGGLGLGLAIARSIVEQHGGTIDARSEGLGRGSTFTVRLPIASTRTAATRRKASGKTAAVLGPRVDLSGVRVLVVEDEPDARELVVSLLEDHGAIARGCGNARAAMEAFVEDTFDVLVSDVGLPGEDGHSMVRRIRSQQRAASRARTPAIALTAYARDEDRVRSLESGFDRHLVKPIAPETLLATVAELVAKR</sequence>
<feature type="domain" description="Histidine kinase" evidence="7">
    <location>
        <begin position="362"/>
        <end position="580"/>
    </location>
</feature>
<dbReference type="SMART" id="SM00065">
    <property type="entry name" value="GAF"/>
    <property type="match status" value="2"/>
</dbReference>
<dbReference type="STRING" id="927083.DB32_001211"/>
<feature type="modified residue" description="4-aspartylphosphate" evidence="6">
    <location>
        <position position="657"/>
    </location>
</feature>
<evidence type="ECO:0000256" key="1">
    <source>
        <dbReference type="ARBA" id="ARBA00000085"/>
    </source>
</evidence>
<keyword evidence="3 6" id="KW-0597">Phosphoprotein</keyword>
<dbReference type="Pfam" id="PF00512">
    <property type="entry name" value="HisKA"/>
    <property type="match status" value="1"/>
</dbReference>
<dbReference type="InterPro" id="IPR029016">
    <property type="entry name" value="GAF-like_dom_sf"/>
</dbReference>
<dbReference type="EMBL" id="CP011125">
    <property type="protein sequence ID" value="AKF04062.1"/>
    <property type="molecule type" value="Genomic_DNA"/>
</dbReference>
<dbReference type="PRINTS" id="PR00344">
    <property type="entry name" value="BCTRLSENSOR"/>
</dbReference>
<protein>
    <recommendedName>
        <fullName evidence="2">histidine kinase</fullName>
        <ecNumber evidence="2">2.7.13.3</ecNumber>
    </recommendedName>
</protein>
<gene>
    <name evidence="9" type="ORF">DB32_001211</name>
</gene>
<dbReference type="InterPro" id="IPR004358">
    <property type="entry name" value="Sig_transdc_His_kin-like_C"/>
</dbReference>
<keyword evidence="10" id="KW-1185">Reference proteome</keyword>
<keyword evidence="5 9" id="KW-0418">Kinase</keyword>
<evidence type="ECO:0000256" key="2">
    <source>
        <dbReference type="ARBA" id="ARBA00012438"/>
    </source>
</evidence>
<proteinExistence type="predicted"/>